<dbReference type="Proteomes" id="UP000092247">
    <property type="component" value="Unassembled WGS sequence"/>
</dbReference>
<dbReference type="RefSeq" id="WP_011039632.1">
    <property type="nucleotide sequence ID" value="NZ_LZEX01000015.1"/>
</dbReference>
<evidence type="ECO:0000313" key="1">
    <source>
        <dbReference type="EMBL" id="OBU06827.1"/>
    </source>
</evidence>
<organism evidence="1 2">
    <name type="scientific">Morganella psychrotolerans</name>
    <dbReference type="NCBI Taxonomy" id="368603"/>
    <lineage>
        <taxon>Bacteria</taxon>
        <taxon>Pseudomonadati</taxon>
        <taxon>Pseudomonadota</taxon>
        <taxon>Gammaproteobacteria</taxon>
        <taxon>Enterobacterales</taxon>
        <taxon>Morganellaceae</taxon>
        <taxon>Morganella</taxon>
    </lineage>
</organism>
<evidence type="ECO:0000313" key="2">
    <source>
        <dbReference type="Proteomes" id="UP000092247"/>
    </source>
</evidence>
<gene>
    <name evidence="1" type="ORF">AYY17_19765</name>
</gene>
<dbReference type="AlphaFoldDB" id="A0A1B8HCM4"/>
<accession>A0A1B8HCM4</accession>
<comment type="caution">
    <text evidence="1">The sequence shown here is derived from an EMBL/GenBank/DDBJ whole genome shotgun (WGS) entry which is preliminary data.</text>
</comment>
<proteinExistence type="predicted"/>
<sequence>MTTLTSTEFKQGALWAINILMNTTRDTDSAYEILSVFPDLLEFAKQVPEKDLSSIREFVVNGLPLGTDHGFLRVAYGAMGVGETIIELPESGDVDDLAAAPGDVLYWVVYGVKADGEKVALIQALSLPEEAEKLASKLAEQLA</sequence>
<name>A0A1B8HCM4_9GAMM</name>
<dbReference type="EMBL" id="LZEX01000015">
    <property type="protein sequence ID" value="OBU06827.1"/>
    <property type="molecule type" value="Genomic_DNA"/>
</dbReference>
<reference evidence="1 2" key="1">
    <citation type="submission" date="2016-06" db="EMBL/GenBank/DDBJ databases">
        <authorList>
            <person name="Kjaerup R.B."/>
            <person name="Dalgaard T.S."/>
            <person name="Juul-Madsen H.R."/>
        </authorList>
    </citation>
    <scope>NUCLEOTIDE SEQUENCE [LARGE SCALE GENOMIC DNA]</scope>
    <source>
        <strain evidence="1 2">GCSL-Mp3</strain>
    </source>
</reference>
<protein>
    <submittedName>
        <fullName evidence="1">Uncharacterized protein</fullName>
    </submittedName>
</protein>